<evidence type="ECO:0000256" key="3">
    <source>
        <dbReference type="RuleBase" id="RU368077"/>
    </source>
</evidence>
<keyword evidence="2 3" id="KW-0378">Hydrolase</keyword>
<dbReference type="PANTHER" id="PTHR43316">
    <property type="entry name" value="HYDROLASE, HALOACID DELAHOGENASE-RELATED"/>
    <property type="match status" value="1"/>
</dbReference>
<reference evidence="4 5" key="1">
    <citation type="submission" date="2020-03" db="EMBL/GenBank/DDBJ databases">
        <authorList>
            <person name="Wang L."/>
            <person name="He N."/>
            <person name="Li Y."/>
            <person name="Fang Y."/>
            <person name="Zhang F."/>
        </authorList>
    </citation>
    <scope>NUCLEOTIDE SEQUENCE [LARGE SCALE GENOMIC DNA]</scope>
    <source>
        <strain evidence="5">hsmgli-8</strain>
    </source>
</reference>
<dbReference type="InterPro" id="IPR006439">
    <property type="entry name" value="HAD-SF_hydro_IA"/>
</dbReference>
<dbReference type="Gene3D" id="1.10.150.240">
    <property type="entry name" value="Putative phosphatase, domain 2"/>
    <property type="match status" value="1"/>
</dbReference>
<evidence type="ECO:0000313" key="5">
    <source>
        <dbReference type="Proteomes" id="UP000746535"/>
    </source>
</evidence>
<dbReference type="PRINTS" id="PR00413">
    <property type="entry name" value="HADHALOGNASE"/>
</dbReference>
<comment type="caution">
    <text evidence="4">The sequence shown here is derived from an EMBL/GenBank/DDBJ whole genome shotgun (WGS) entry which is preliminary data.</text>
</comment>
<dbReference type="Proteomes" id="UP000746535">
    <property type="component" value="Unassembled WGS sequence"/>
</dbReference>
<evidence type="ECO:0000313" key="4">
    <source>
        <dbReference type="EMBL" id="NJP03305.1"/>
    </source>
</evidence>
<dbReference type="Gene3D" id="3.40.50.1000">
    <property type="entry name" value="HAD superfamily/HAD-like"/>
    <property type="match status" value="1"/>
</dbReference>
<dbReference type="RefSeq" id="WP_168085871.1">
    <property type="nucleotide sequence ID" value="NZ_JAAVJI010000017.1"/>
</dbReference>
<dbReference type="CDD" id="cd02588">
    <property type="entry name" value="HAD_L2-DEX"/>
    <property type="match status" value="1"/>
</dbReference>
<keyword evidence="5" id="KW-1185">Reference proteome</keyword>
<protein>
    <recommendedName>
        <fullName evidence="3">(S)-2-haloacid dehalogenase</fullName>
        <ecNumber evidence="3">3.8.1.2</ecNumber>
    </recommendedName>
    <alternativeName>
        <fullName evidence="3">2-haloalkanoic acid dehalogenase</fullName>
    </alternativeName>
    <alternativeName>
        <fullName evidence="3">Halocarboxylic acid halidohydrolase</fullName>
    </alternativeName>
    <alternativeName>
        <fullName evidence="3">L-2-haloacid dehalogenase</fullName>
    </alternativeName>
</protein>
<sequence>MLKHIVFDVNETLLDMAALDPLFEQVFGHSDLRTEWFLTLQTCWMTNTITRQYQPFGELAQAALRMVGAGHEVDVSDLQCQALAEALKTLPAHQDVRPALQRLKQEGFVLIALSNGALEALRQQLESAQLTGYFDHIMAGSEIEQFKPAVHTYQMVAQRLSLSTDQLLMVAAHAWDLAGAAHAGCRTAFVERSGKVLNPVGVKPDLTGAGLGAIVDQLA</sequence>
<dbReference type="SUPFAM" id="SSF56784">
    <property type="entry name" value="HAD-like"/>
    <property type="match status" value="1"/>
</dbReference>
<dbReference type="InterPro" id="IPR051540">
    <property type="entry name" value="S-2-haloacid_dehalogenase"/>
</dbReference>
<dbReference type="EC" id="3.8.1.2" evidence="3"/>
<dbReference type="Pfam" id="PF00702">
    <property type="entry name" value="Hydrolase"/>
    <property type="match status" value="1"/>
</dbReference>
<dbReference type="SFLD" id="SFLDS00003">
    <property type="entry name" value="Haloacid_Dehalogenase"/>
    <property type="match status" value="1"/>
</dbReference>
<dbReference type="InterPro" id="IPR006328">
    <property type="entry name" value="2-HAD"/>
</dbReference>
<proteinExistence type="inferred from homology"/>
<dbReference type="NCBIfam" id="TIGR01493">
    <property type="entry name" value="HAD-SF-IA-v2"/>
    <property type="match status" value="1"/>
</dbReference>
<accession>A0ABX0YIT2</accession>
<dbReference type="SFLD" id="SFLDG01129">
    <property type="entry name" value="C1.5:_HAD__Beta-PGM__Phosphata"/>
    <property type="match status" value="1"/>
</dbReference>
<dbReference type="InterPro" id="IPR023214">
    <property type="entry name" value="HAD_sf"/>
</dbReference>
<comment type="similarity">
    <text evidence="1 3">Belongs to the HAD-like hydrolase superfamily. S-2-haloalkanoic acid dehalogenase family.</text>
</comment>
<gene>
    <name evidence="4" type="ORF">HBH25_20930</name>
</gene>
<dbReference type="InterPro" id="IPR036412">
    <property type="entry name" value="HAD-like_sf"/>
</dbReference>
<comment type="catalytic activity">
    <reaction evidence="3">
        <text>an (S)-2-haloacid + H2O = a (2R)-2-hydroxycarboxylate + a halide anion + H(+)</text>
        <dbReference type="Rhea" id="RHEA:11192"/>
        <dbReference type="ChEBI" id="CHEBI:15377"/>
        <dbReference type="ChEBI" id="CHEBI:15378"/>
        <dbReference type="ChEBI" id="CHEBI:16042"/>
        <dbReference type="ChEBI" id="CHEBI:58314"/>
        <dbReference type="ChEBI" id="CHEBI:137405"/>
        <dbReference type="EC" id="3.8.1.2"/>
    </reaction>
</comment>
<comment type="function">
    <text evidence="3">Catalyzes the hydrolytic dehalogenation of small (S)-2-haloalkanoic acids to yield the corresponding (R)-2-hydroxyalkanoic acids.</text>
</comment>
<dbReference type="InterPro" id="IPR023198">
    <property type="entry name" value="PGP-like_dom2"/>
</dbReference>
<name>A0ABX0YIT2_9PSED</name>
<dbReference type="EMBL" id="JAAVJI010000017">
    <property type="protein sequence ID" value="NJP03305.1"/>
    <property type="molecule type" value="Genomic_DNA"/>
</dbReference>
<evidence type="ECO:0000256" key="1">
    <source>
        <dbReference type="ARBA" id="ARBA00008106"/>
    </source>
</evidence>
<dbReference type="NCBIfam" id="TIGR01428">
    <property type="entry name" value="HAD_type_II"/>
    <property type="match status" value="1"/>
</dbReference>
<organism evidence="4 5">
    <name type="scientific">Pseudomonas quercus</name>
    <dbReference type="NCBI Taxonomy" id="2722792"/>
    <lineage>
        <taxon>Bacteria</taxon>
        <taxon>Pseudomonadati</taxon>
        <taxon>Pseudomonadota</taxon>
        <taxon>Gammaproteobacteria</taxon>
        <taxon>Pseudomonadales</taxon>
        <taxon>Pseudomonadaceae</taxon>
        <taxon>Pseudomonas</taxon>
    </lineage>
</organism>
<evidence type="ECO:0000256" key="2">
    <source>
        <dbReference type="ARBA" id="ARBA00022801"/>
    </source>
</evidence>
<dbReference type="PANTHER" id="PTHR43316:SF3">
    <property type="entry name" value="HALOACID DEHALOGENASE, TYPE II (AFU_ORTHOLOGUE AFUA_2G07750)-RELATED"/>
    <property type="match status" value="1"/>
</dbReference>